<sequence length="371" mass="41157">MKRQLGVLGLTLMMLVVLDLAVAGILHLAETRGAVTSLVRFFEYGRSVPGKLDRWIENPGLKDSLFKVAWLPAEMDKSAQRFRDEDAGAGPVLRSYGMSFSGRILNGAKKADPELSFDLHGGPAAPPNLVYEAFLRDQPNRRSGDIAILGLLSSSVSAMSAMSNRTWNFEQPAPLTYPVFHLDDANTVEGGLRAVHPLVESMADELALREDPQAAQDWAAQLEAEDALYVKAAFYWPGLDASPFVRLVRRALAISTIQDRKRELIQNTQDYDYPEVLRRMIGQFARSARADGLIPVVFLIQSRQQGDPDLLAIARPVLDADDIVYFATTEHFDPQDSSGFQPDGHYTRTVDAMFGEALIGTFERAGIRYRK</sequence>
<keyword evidence="2" id="KW-1185">Reference proteome</keyword>
<dbReference type="AlphaFoldDB" id="A0A497UYF7"/>
<dbReference type="RefSeq" id="WP_121028300.1">
    <property type="nucleotide sequence ID" value="NZ_RCCE01000010.1"/>
</dbReference>
<dbReference type="EMBL" id="RCCE01000010">
    <property type="protein sequence ID" value="RLJ36201.1"/>
    <property type="molecule type" value="Genomic_DNA"/>
</dbReference>
<dbReference type="Proteomes" id="UP000269157">
    <property type="component" value="Unassembled WGS sequence"/>
</dbReference>
<comment type="caution">
    <text evidence="1">The sequence shown here is derived from an EMBL/GenBank/DDBJ whole genome shotgun (WGS) entry which is preliminary data.</text>
</comment>
<protein>
    <submittedName>
        <fullName evidence="1">Uncharacterized protein</fullName>
    </submittedName>
</protein>
<gene>
    <name evidence="1" type="ORF">BCF46_3891</name>
</gene>
<proteinExistence type="predicted"/>
<organism evidence="1 2">
    <name type="scientific">Litoreibacter meonggei</name>
    <dbReference type="NCBI Taxonomy" id="1049199"/>
    <lineage>
        <taxon>Bacteria</taxon>
        <taxon>Pseudomonadati</taxon>
        <taxon>Pseudomonadota</taxon>
        <taxon>Alphaproteobacteria</taxon>
        <taxon>Rhodobacterales</taxon>
        <taxon>Roseobacteraceae</taxon>
        <taxon>Litoreibacter</taxon>
    </lineage>
</organism>
<dbReference type="OrthoDB" id="581480at2"/>
<reference evidence="1 2" key="1">
    <citation type="submission" date="2018-10" db="EMBL/GenBank/DDBJ databases">
        <title>Genomic Encyclopedia of Archaeal and Bacterial Type Strains, Phase II (KMG-II): from individual species to whole genera.</title>
        <authorList>
            <person name="Goeker M."/>
        </authorList>
    </citation>
    <scope>NUCLEOTIDE SEQUENCE [LARGE SCALE GENOMIC DNA]</scope>
    <source>
        <strain evidence="1 2">DSM 29466</strain>
    </source>
</reference>
<name>A0A497UYF7_9RHOB</name>
<evidence type="ECO:0000313" key="1">
    <source>
        <dbReference type="EMBL" id="RLJ36201.1"/>
    </source>
</evidence>
<accession>A0A497UYF7</accession>
<evidence type="ECO:0000313" key="2">
    <source>
        <dbReference type="Proteomes" id="UP000269157"/>
    </source>
</evidence>